<evidence type="ECO:0000259" key="5">
    <source>
        <dbReference type="PROSITE" id="PS51078"/>
    </source>
</evidence>
<keyword evidence="3" id="KW-0804">Transcription</keyword>
<dbReference type="PROSITE" id="PS51078">
    <property type="entry name" value="ICLR_ED"/>
    <property type="match status" value="1"/>
</dbReference>
<dbReference type="InterPro" id="IPR050707">
    <property type="entry name" value="HTH_MetabolicPath_Reg"/>
</dbReference>
<dbReference type="PROSITE" id="PS51077">
    <property type="entry name" value="HTH_ICLR"/>
    <property type="match status" value="1"/>
</dbReference>
<reference evidence="6 7" key="1">
    <citation type="journal article" date="2019" name="Int. J. Syst. Evol. Microbiol.">
        <title>The Global Catalogue of Microorganisms (GCM) 10K type strain sequencing project: providing services to taxonomists for standard genome sequencing and annotation.</title>
        <authorList>
            <consortium name="The Broad Institute Genomics Platform"/>
            <consortium name="The Broad Institute Genome Sequencing Center for Infectious Disease"/>
            <person name="Wu L."/>
            <person name="Ma J."/>
        </authorList>
    </citation>
    <scope>NUCLEOTIDE SEQUENCE [LARGE SCALE GENOMIC DNA]</scope>
    <source>
        <strain evidence="6 7">GX26</strain>
    </source>
</reference>
<organism evidence="6 7">
    <name type="scientific">Halorubellus litoreus</name>
    <dbReference type="NCBI Taxonomy" id="755308"/>
    <lineage>
        <taxon>Archaea</taxon>
        <taxon>Methanobacteriati</taxon>
        <taxon>Methanobacteriota</taxon>
        <taxon>Stenosarchaea group</taxon>
        <taxon>Halobacteria</taxon>
        <taxon>Halobacteriales</taxon>
        <taxon>Halorubellaceae</taxon>
        <taxon>Halorubellus</taxon>
    </lineage>
</organism>
<keyword evidence="7" id="KW-1185">Reference proteome</keyword>
<dbReference type="Gene3D" id="3.30.450.40">
    <property type="match status" value="1"/>
</dbReference>
<dbReference type="InterPro" id="IPR005471">
    <property type="entry name" value="Tscrpt_reg_IclR_N"/>
</dbReference>
<dbReference type="Pfam" id="PF01614">
    <property type="entry name" value="IclR_C"/>
    <property type="match status" value="1"/>
</dbReference>
<evidence type="ECO:0000313" key="6">
    <source>
        <dbReference type="EMBL" id="MFC6954735.1"/>
    </source>
</evidence>
<dbReference type="SUPFAM" id="SSF55781">
    <property type="entry name" value="GAF domain-like"/>
    <property type="match status" value="1"/>
</dbReference>
<name>A0ABD5VH87_9EURY</name>
<feature type="domain" description="HTH iclR-type" evidence="4">
    <location>
        <begin position="16"/>
        <end position="75"/>
    </location>
</feature>
<dbReference type="SMART" id="SM00346">
    <property type="entry name" value="HTH_ICLR"/>
    <property type="match status" value="1"/>
</dbReference>
<dbReference type="Pfam" id="PF09339">
    <property type="entry name" value="HTH_IclR"/>
    <property type="match status" value="1"/>
</dbReference>
<dbReference type="PANTHER" id="PTHR30136">
    <property type="entry name" value="HELIX-TURN-HELIX TRANSCRIPTIONAL REGULATOR, ICLR FAMILY"/>
    <property type="match status" value="1"/>
</dbReference>
<dbReference type="InterPro" id="IPR036388">
    <property type="entry name" value="WH-like_DNA-bd_sf"/>
</dbReference>
<evidence type="ECO:0000256" key="1">
    <source>
        <dbReference type="ARBA" id="ARBA00023015"/>
    </source>
</evidence>
<dbReference type="InterPro" id="IPR014757">
    <property type="entry name" value="Tscrpt_reg_IclR_C"/>
</dbReference>
<evidence type="ECO:0000259" key="4">
    <source>
        <dbReference type="PROSITE" id="PS51077"/>
    </source>
</evidence>
<evidence type="ECO:0000256" key="3">
    <source>
        <dbReference type="ARBA" id="ARBA00023163"/>
    </source>
</evidence>
<dbReference type="InterPro" id="IPR036390">
    <property type="entry name" value="WH_DNA-bd_sf"/>
</dbReference>
<dbReference type="PANTHER" id="PTHR30136:SF35">
    <property type="entry name" value="HTH-TYPE TRANSCRIPTIONAL REGULATOR RV1719"/>
    <property type="match status" value="1"/>
</dbReference>
<dbReference type="AlphaFoldDB" id="A0ABD5VH87"/>
<comment type="caution">
    <text evidence="6">The sequence shown here is derived from an EMBL/GenBank/DDBJ whole genome shotgun (WGS) entry which is preliminary data.</text>
</comment>
<dbReference type="RefSeq" id="WP_336351678.1">
    <property type="nucleotide sequence ID" value="NZ_JAZAQL010000004.1"/>
</dbReference>
<accession>A0ABD5VH87</accession>
<dbReference type="Gene3D" id="1.10.10.10">
    <property type="entry name" value="Winged helix-like DNA-binding domain superfamily/Winged helix DNA-binding domain"/>
    <property type="match status" value="1"/>
</dbReference>
<dbReference type="EMBL" id="JBHSXN010000004">
    <property type="protein sequence ID" value="MFC6954735.1"/>
    <property type="molecule type" value="Genomic_DNA"/>
</dbReference>
<dbReference type="GO" id="GO:0006355">
    <property type="term" value="P:regulation of DNA-templated transcription"/>
    <property type="evidence" value="ECO:0007669"/>
    <property type="project" value="UniProtKB-ARBA"/>
</dbReference>
<keyword evidence="1" id="KW-0805">Transcription regulation</keyword>
<feature type="domain" description="IclR-ED" evidence="5">
    <location>
        <begin position="76"/>
        <end position="260"/>
    </location>
</feature>
<sequence>MSQPGHIRGEGGSDEVQSVKTMFDVLEAIQENGPMGVTELSRELDMSKGGVHRYLKTLVSEGYAVNDDGRYDLGLRFLMLAGHVRQSFPHNDLIEEKVKELANDTGQRAQFLAEQHGYGIYLYRERATRAAKFEAAIGKTVHLHTTAAGKAILAHMPREEVEAIIERHGLVAKTENSITDRETLFESLEEVREQGYALNEAEHLTGLHAVGVPVFDSDDTILGGMSVSGPSHRIKELMTDDSIQQTILSVAEEVELGIKYS</sequence>
<proteinExistence type="predicted"/>
<dbReference type="SUPFAM" id="SSF46785">
    <property type="entry name" value="Winged helix' DNA-binding domain"/>
    <property type="match status" value="1"/>
</dbReference>
<gene>
    <name evidence="6" type="ORF">ACFQGB_17855</name>
</gene>
<dbReference type="InterPro" id="IPR029016">
    <property type="entry name" value="GAF-like_dom_sf"/>
</dbReference>
<keyword evidence="2" id="KW-0238">DNA-binding</keyword>
<protein>
    <submittedName>
        <fullName evidence="6">IclR family transcriptional regulator</fullName>
    </submittedName>
</protein>
<dbReference type="GO" id="GO:0003677">
    <property type="term" value="F:DNA binding"/>
    <property type="evidence" value="ECO:0007669"/>
    <property type="project" value="UniProtKB-KW"/>
</dbReference>
<evidence type="ECO:0000256" key="2">
    <source>
        <dbReference type="ARBA" id="ARBA00023125"/>
    </source>
</evidence>
<dbReference type="Proteomes" id="UP001596395">
    <property type="component" value="Unassembled WGS sequence"/>
</dbReference>
<evidence type="ECO:0000313" key="7">
    <source>
        <dbReference type="Proteomes" id="UP001596395"/>
    </source>
</evidence>